<dbReference type="InterPro" id="IPR011990">
    <property type="entry name" value="TPR-like_helical_dom_sf"/>
</dbReference>
<gene>
    <name evidence="8" type="ORF">SAMN05660349_01548</name>
</gene>
<dbReference type="RefSeq" id="WP_079683127.1">
    <property type="nucleotide sequence ID" value="NZ_FUYQ01000009.1"/>
</dbReference>
<comment type="subcellular location">
    <subcellularLocation>
        <location evidence="1">Cell outer membrane</location>
    </subcellularLocation>
</comment>
<dbReference type="Proteomes" id="UP000190852">
    <property type="component" value="Unassembled WGS sequence"/>
</dbReference>
<name>A0A1T5BX54_9BACT</name>
<dbReference type="Gene3D" id="1.25.40.390">
    <property type="match status" value="1"/>
</dbReference>
<evidence type="ECO:0000259" key="7">
    <source>
        <dbReference type="Pfam" id="PF14322"/>
    </source>
</evidence>
<evidence type="ECO:0000256" key="5">
    <source>
        <dbReference type="ARBA" id="ARBA00023237"/>
    </source>
</evidence>
<evidence type="ECO:0000256" key="2">
    <source>
        <dbReference type="ARBA" id="ARBA00006275"/>
    </source>
</evidence>
<keyword evidence="5" id="KW-0998">Cell outer membrane</keyword>
<keyword evidence="4" id="KW-0472">Membrane</keyword>
<organism evidence="8 9">
    <name type="scientific">Parabacteroides chartae</name>
    <dbReference type="NCBI Taxonomy" id="1037355"/>
    <lineage>
        <taxon>Bacteria</taxon>
        <taxon>Pseudomonadati</taxon>
        <taxon>Bacteroidota</taxon>
        <taxon>Bacteroidia</taxon>
        <taxon>Bacteroidales</taxon>
        <taxon>Tannerellaceae</taxon>
        <taxon>Parabacteroides</taxon>
    </lineage>
</organism>
<comment type="similarity">
    <text evidence="2">Belongs to the SusD family.</text>
</comment>
<evidence type="ECO:0000259" key="6">
    <source>
        <dbReference type="Pfam" id="PF07980"/>
    </source>
</evidence>
<feature type="domain" description="RagB/SusD" evidence="6">
    <location>
        <begin position="334"/>
        <end position="419"/>
    </location>
</feature>
<dbReference type="PROSITE" id="PS51257">
    <property type="entry name" value="PROKAR_LIPOPROTEIN"/>
    <property type="match status" value="1"/>
</dbReference>
<dbReference type="GO" id="GO:0009279">
    <property type="term" value="C:cell outer membrane"/>
    <property type="evidence" value="ECO:0007669"/>
    <property type="project" value="UniProtKB-SubCell"/>
</dbReference>
<dbReference type="CDD" id="cd08977">
    <property type="entry name" value="SusD"/>
    <property type="match status" value="1"/>
</dbReference>
<sequence>MNNYNIRRNIATGVAALTLLLTSCESYFLEPDSPQYIADNISIVDAKSAETALLGVYSALQHSEYYGGDGFQSAVNLAGGELIWVGTQNHYNTFVTHTYRADNRTLNDSWQAIHKVVNGANHIIAKVPLLNETGLTDQQRNQLLGEAYTLRALAQFDLARAWGNIPLVLQPTLNATDFSGLKQSNRQEVYKQVLSDLDKAEQLIGNNSNINRVTLPAIYAFKARVYLYTEQWDKAEAYASKVIANTAFGLVSWQTILSGKNTRESVWELAFSTADKSSYFSVWSSDAYRNTLAPSKALYNRLRDPLIGGARSALIKDVSTPAKTDFYVQLLYWRSNNDNPTYLFRLAEQYLIRSEARSKKETPDLVGALADLNAVRNRSSIASFESTSREEILLAIEEERRVEFAFEPHRWFDLVRTGRAGTVLGVKDTQKWIFPIPYNDLAADPALVQNPGY</sequence>
<dbReference type="Pfam" id="PF14322">
    <property type="entry name" value="SusD-like_3"/>
    <property type="match status" value="1"/>
</dbReference>
<dbReference type="InterPro" id="IPR012944">
    <property type="entry name" value="SusD_RagB_dom"/>
</dbReference>
<dbReference type="EMBL" id="FUYQ01000009">
    <property type="protein sequence ID" value="SKB51962.1"/>
    <property type="molecule type" value="Genomic_DNA"/>
</dbReference>
<dbReference type="Pfam" id="PF07980">
    <property type="entry name" value="SusD_RagB"/>
    <property type="match status" value="1"/>
</dbReference>
<dbReference type="AlphaFoldDB" id="A0A1T5BX54"/>
<dbReference type="SUPFAM" id="SSF48452">
    <property type="entry name" value="TPR-like"/>
    <property type="match status" value="1"/>
</dbReference>
<evidence type="ECO:0000256" key="3">
    <source>
        <dbReference type="ARBA" id="ARBA00022729"/>
    </source>
</evidence>
<evidence type="ECO:0000256" key="4">
    <source>
        <dbReference type="ARBA" id="ARBA00023136"/>
    </source>
</evidence>
<evidence type="ECO:0000256" key="1">
    <source>
        <dbReference type="ARBA" id="ARBA00004442"/>
    </source>
</evidence>
<dbReference type="InterPro" id="IPR033985">
    <property type="entry name" value="SusD-like_N"/>
</dbReference>
<keyword evidence="9" id="KW-1185">Reference proteome</keyword>
<feature type="domain" description="SusD-like N-terminal" evidence="7">
    <location>
        <begin position="90"/>
        <end position="227"/>
    </location>
</feature>
<reference evidence="9" key="1">
    <citation type="submission" date="2017-02" db="EMBL/GenBank/DDBJ databases">
        <authorList>
            <person name="Varghese N."/>
            <person name="Submissions S."/>
        </authorList>
    </citation>
    <scope>NUCLEOTIDE SEQUENCE [LARGE SCALE GENOMIC DNA]</scope>
    <source>
        <strain evidence="9">DSM 24967</strain>
    </source>
</reference>
<evidence type="ECO:0000313" key="9">
    <source>
        <dbReference type="Proteomes" id="UP000190852"/>
    </source>
</evidence>
<evidence type="ECO:0000313" key="8">
    <source>
        <dbReference type="EMBL" id="SKB51962.1"/>
    </source>
</evidence>
<keyword evidence="3" id="KW-0732">Signal</keyword>
<proteinExistence type="inferred from homology"/>
<accession>A0A1T5BX54</accession>
<protein>
    <submittedName>
        <fullName evidence="8">SusD family protein</fullName>
    </submittedName>
</protein>